<dbReference type="KEGG" id="dla:I6G47_07940"/>
<organism evidence="1 2">
    <name type="scientific">Delftia lacustris</name>
    <dbReference type="NCBI Taxonomy" id="558537"/>
    <lineage>
        <taxon>Bacteria</taxon>
        <taxon>Pseudomonadati</taxon>
        <taxon>Pseudomonadota</taxon>
        <taxon>Betaproteobacteria</taxon>
        <taxon>Burkholderiales</taxon>
        <taxon>Comamonadaceae</taxon>
        <taxon>Delftia</taxon>
    </lineage>
</organism>
<reference evidence="1 2" key="1">
    <citation type="submission" date="2020-12" db="EMBL/GenBank/DDBJ databases">
        <title>FDA dAtabase for Regulatory Grade micrObial Sequences (FDA-ARGOS): Supporting development and validation of Infectious Disease Dx tests.</title>
        <authorList>
            <person name="Sproer C."/>
            <person name="Gronow S."/>
            <person name="Severitt S."/>
            <person name="Schroder I."/>
            <person name="Tallon L."/>
            <person name="Sadzewicz L."/>
            <person name="Zhao X."/>
            <person name="Boylan J."/>
            <person name="Ott S."/>
            <person name="Bowen H."/>
            <person name="Vavikolanu K."/>
            <person name="Mehta A."/>
            <person name="Aluvathingal J."/>
            <person name="Nadendla S."/>
            <person name="Lowell S."/>
            <person name="Myers T."/>
            <person name="Yan Y."/>
            <person name="Sichtig H."/>
        </authorList>
    </citation>
    <scope>NUCLEOTIDE SEQUENCE [LARGE SCALE GENOMIC DNA]</scope>
    <source>
        <strain evidence="1 2">FDAARGOS_890</strain>
    </source>
</reference>
<keyword evidence="2" id="KW-1185">Reference proteome</keyword>
<evidence type="ECO:0000313" key="2">
    <source>
        <dbReference type="Proteomes" id="UP000595064"/>
    </source>
</evidence>
<evidence type="ECO:0008006" key="3">
    <source>
        <dbReference type="Google" id="ProtNLM"/>
    </source>
</evidence>
<name>A0A7T3DH20_9BURK</name>
<sequence length="239" mass="27448">MISSSYVLTAAEQRLVNEFKILPHEKQRGYWEKTDVDGPLSELKAAIKEFYLKAQNFKCVYCQQRIVVEHHGAWDIEHIIPKDVRPEFMFECANLCVACKDCNGDKWNKNVLIDNKRKTFPKNKEAYKIFHAHFDIYEENIKIIELAGFYLPLNEKGRATVEMCGLLRFLFSFAGYACADAAVAGRIHEMNVHLMNTKNPIEQSFWLQAISDFSAEAAKMQREAHMSTCFLHGGEQASA</sequence>
<protein>
    <recommendedName>
        <fullName evidence="3">TIGR02646 family protein</fullName>
    </recommendedName>
</protein>
<gene>
    <name evidence="1" type="ORF">I6G47_07940</name>
</gene>
<dbReference type="Proteomes" id="UP000595064">
    <property type="component" value="Chromosome"/>
</dbReference>
<dbReference type="Gene3D" id="1.10.30.50">
    <property type="match status" value="1"/>
</dbReference>
<dbReference type="RefSeq" id="WP_016453678.1">
    <property type="nucleotide sequence ID" value="NZ_CP065748.1"/>
</dbReference>
<accession>A0A7T3DH20</accession>
<proteinExistence type="predicted"/>
<dbReference type="AlphaFoldDB" id="A0A7T3DH20"/>
<dbReference type="EMBL" id="CP065748">
    <property type="protein sequence ID" value="QPS82995.1"/>
    <property type="molecule type" value="Genomic_DNA"/>
</dbReference>
<evidence type="ECO:0000313" key="1">
    <source>
        <dbReference type="EMBL" id="QPS82995.1"/>
    </source>
</evidence>